<evidence type="ECO:0000313" key="2">
    <source>
        <dbReference type="Proteomes" id="UP001458880"/>
    </source>
</evidence>
<evidence type="ECO:0000313" key="1">
    <source>
        <dbReference type="EMBL" id="KAK9659861.1"/>
    </source>
</evidence>
<protein>
    <submittedName>
        <fullName evidence="1">Uncharacterized protein</fullName>
    </submittedName>
</protein>
<dbReference type="Gene3D" id="2.60.40.3140">
    <property type="match status" value="1"/>
</dbReference>
<reference evidence="1 2" key="1">
    <citation type="journal article" date="2024" name="BMC Genomics">
        <title>De novo assembly and annotation of Popillia japonica's genome with initial clues to its potential as an invasive pest.</title>
        <authorList>
            <person name="Cucini C."/>
            <person name="Boschi S."/>
            <person name="Funari R."/>
            <person name="Cardaioli E."/>
            <person name="Iannotti N."/>
            <person name="Marturano G."/>
            <person name="Paoli F."/>
            <person name="Bruttini M."/>
            <person name="Carapelli A."/>
            <person name="Frati F."/>
            <person name="Nardi F."/>
        </authorList>
    </citation>
    <scope>NUCLEOTIDE SEQUENCE [LARGE SCALE GENOMIC DNA]</scope>
    <source>
        <strain evidence="1">DMR45628</strain>
    </source>
</reference>
<gene>
    <name evidence="1" type="ORF">QE152_g41508</name>
</gene>
<dbReference type="EMBL" id="JASPKY010004499">
    <property type="protein sequence ID" value="KAK9659861.1"/>
    <property type="molecule type" value="Genomic_DNA"/>
</dbReference>
<comment type="caution">
    <text evidence="1">The sequence shown here is derived from an EMBL/GenBank/DDBJ whole genome shotgun (WGS) entry which is preliminary data.</text>
</comment>
<accession>A0AAW1G9N1</accession>
<feature type="non-terminal residue" evidence="1">
    <location>
        <position position="134"/>
    </location>
</feature>
<dbReference type="Proteomes" id="UP001458880">
    <property type="component" value="Unassembled WGS sequence"/>
</dbReference>
<name>A0AAW1G9N1_POPJA</name>
<proteinExistence type="predicted"/>
<organism evidence="1 2">
    <name type="scientific">Popillia japonica</name>
    <name type="common">Japanese beetle</name>
    <dbReference type="NCBI Taxonomy" id="7064"/>
    <lineage>
        <taxon>Eukaryota</taxon>
        <taxon>Metazoa</taxon>
        <taxon>Ecdysozoa</taxon>
        <taxon>Arthropoda</taxon>
        <taxon>Hexapoda</taxon>
        <taxon>Insecta</taxon>
        <taxon>Pterygota</taxon>
        <taxon>Neoptera</taxon>
        <taxon>Endopterygota</taxon>
        <taxon>Coleoptera</taxon>
        <taxon>Polyphaga</taxon>
        <taxon>Scarabaeiformia</taxon>
        <taxon>Scarabaeidae</taxon>
        <taxon>Rutelinae</taxon>
        <taxon>Popillia</taxon>
    </lineage>
</organism>
<keyword evidence="2" id="KW-1185">Reference proteome</keyword>
<sequence length="134" mass="15608">MFYSDMKVCYFDLYFDRQGSTGEVRFEKTYKDPRYFTTIYFSEPQFVKEKKVTISIPAWMNADVVSYNFGNNIVCDMAVDPKTGSRICTYTITDEPAMKEENNMRGRSFIYPHVKVVAKSANLKSGKETFFETL</sequence>
<dbReference type="AlphaFoldDB" id="A0AAW1G9N1"/>